<dbReference type="InterPro" id="IPR051374">
    <property type="entry name" value="Ataxin-10/CTR86_families"/>
</dbReference>
<gene>
    <name evidence="7" type="ORF">J8A68_005616</name>
</gene>
<keyword evidence="8" id="KW-1185">Reference proteome</keyword>
<evidence type="ECO:0000313" key="8">
    <source>
        <dbReference type="Proteomes" id="UP000694255"/>
    </source>
</evidence>
<evidence type="ECO:0000256" key="1">
    <source>
        <dbReference type="ARBA" id="ARBA00008384"/>
    </source>
</evidence>
<dbReference type="GO" id="GO:0005829">
    <property type="term" value="C:cytosol"/>
    <property type="evidence" value="ECO:0007669"/>
    <property type="project" value="TreeGrafter"/>
</dbReference>
<proteinExistence type="inferred from homology"/>
<sequence>MYEIDNLLNDSINELSKQEYSNFDKYLGEIGQLMQRNDLTASTQSIQNVLNYIPNPNEVIELRLFRALLVLIRNIATSISDENVFVSAISSFIKFSQLPNNNNEWILKTSEIYWQLLANFPRNTSVEPLNDIFQDVNDDFKSPIIHLLFRQFYTEDSTITNEKLLQLLKLSPKQNHLLEYIYHLYTTLQLHESTLDHDSSMLVHLLYDIITHESFGKCIQGNQPFLIHWLELTRDIIQTKDNWNNFELVALLSWNLEIFMNYSQLLIDNEDLNNVELESILVNNLNILAELSKFNLMKDFIKHQQTDFLARLIKLFKLLHNKISPIKLSDKQKIQQLKYPEVKTFIIIIISYLTYESFEIQEQIRTLGGLSLILSNCIIDDNNPFIKEQAIICLKYLLLNNYENQKFVGELEAKRVVDDQVLQEVGYEVEVMDGKVVVKKRN</sequence>
<dbReference type="PANTHER" id="PTHR13255">
    <property type="entry name" value="ATAXIN-10"/>
    <property type="match status" value="1"/>
</dbReference>
<evidence type="ECO:0000259" key="6">
    <source>
        <dbReference type="Pfam" id="PF09759"/>
    </source>
</evidence>
<comment type="function">
    <text evidence="4">May play a role in the regulation of cytokinesis.</text>
</comment>
<protein>
    <recommendedName>
        <fullName evidence="5">Ataxin-10 homolog</fullName>
    </recommendedName>
</protein>
<evidence type="ECO:0000256" key="2">
    <source>
        <dbReference type="ARBA" id="ARBA00022618"/>
    </source>
</evidence>
<accession>A0A8J5QGT6</accession>
<evidence type="ECO:0000313" key="7">
    <source>
        <dbReference type="EMBL" id="KAG7660941.1"/>
    </source>
</evidence>
<dbReference type="GeneID" id="73472416"/>
<dbReference type="PANTHER" id="PTHR13255:SF0">
    <property type="entry name" value="ATAXIN-10"/>
    <property type="match status" value="1"/>
</dbReference>
<evidence type="ECO:0000256" key="5">
    <source>
        <dbReference type="ARBA" id="ARBA00044801"/>
    </source>
</evidence>
<keyword evidence="3" id="KW-0131">Cell cycle</keyword>
<dbReference type="AlphaFoldDB" id="A0A8J5QGT6"/>
<reference evidence="7 8" key="1">
    <citation type="journal article" date="2021" name="DNA Res.">
        <title>Genome analysis of Candida subhashii reveals its hybrid nature and dual mitochondrial genome conformations.</title>
        <authorList>
            <person name="Mixao V."/>
            <person name="Hegedusova E."/>
            <person name="Saus E."/>
            <person name="Pryszcz L.P."/>
            <person name="Cillingova A."/>
            <person name="Nosek J."/>
            <person name="Gabaldon T."/>
        </authorList>
    </citation>
    <scope>NUCLEOTIDE SEQUENCE [LARGE SCALE GENOMIC DNA]</scope>
    <source>
        <strain evidence="7 8">CBS 10753</strain>
    </source>
</reference>
<dbReference type="InterPro" id="IPR019156">
    <property type="entry name" value="Ataxin-10_domain"/>
</dbReference>
<feature type="domain" description="Ataxin-10" evidence="6">
    <location>
        <begin position="342"/>
        <end position="438"/>
    </location>
</feature>
<organism evidence="7 8">
    <name type="scientific">[Candida] subhashii</name>
    <dbReference type="NCBI Taxonomy" id="561895"/>
    <lineage>
        <taxon>Eukaryota</taxon>
        <taxon>Fungi</taxon>
        <taxon>Dikarya</taxon>
        <taxon>Ascomycota</taxon>
        <taxon>Saccharomycotina</taxon>
        <taxon>Pichiomycetes</taxon>
        <taxon>Debaryomycetaceae</taxon>
        <taxon>Spathaspora</taxon>
    </lineage>
</organism>
<dbReference type="RefSeq" id="XP_049261174.1">
    <property type="nucleotide sequence ID" value="XM_049409702.1"/>
</dbReference>
<evidence type="ECO:0000256" key="3">
    <source>
        <dbReference type="ARBA" id="ARBA00023306"/>
    </source>
</evidence>
<dbReference type="EMBL" id="JAGSYN010000272">
    <property type="protein sequence ID" value="KAG7660941.1"/>
    <property type="molecule type" value="Genomic_DNA"/>
</dbReference>
<dbReference type="GO" id="GO:0051301">
    <property type="term" value="P:cell division"/>
    <property type="evidence" value="ECO:0007669"/>
    <property type="project" value="UniProtKB-KW"/>
</dbReference>
<dbReference type="OrthoDB" id="379794at2759"/>
<comment type="similarity">
    <text evidence="1">Belongs to the ataxin-10 family.</text>
</comment>
<dbReference type="Pfam" id="PF09759">
    <property type="entry name" value="Atx10homo_assoc"/>
    <property type="match status" value="1"/>
</dbReference>
<dbReference type="Proteomes" id="UP000694255">
    <property type="component" value="Unassembled WGS sequence"/>
</dbReference>
<keyword evidence="2" id="KW-0132">Cell division</keyword>
<name>A0A8J5QGT6_9ASCO</name>
<evidence type="ECO:0000256" key="4">
    <source>
        <dbReference type="ARBA" id="ARBA00044746"/>
    </source>
</evidence>
<comment type="caution">
    <text evidence="7">The sequence shown here is derived from an EMBL/GenBank/DDBJ whole genome shotgun (WGS) entry which is preliminary data.</text>
</comment>